<evidence type="ECO:0000256" key="13">
    <source>
        <dbReference type="SAM" id="Phobius"/>
    </source>
</evidence>
<evidence type="ECO:0000313" key="14">
    <source>
        <dbReference type="EMBL" id="KAL0384110.1"/>
    </source>
</evidence>
<sequence>MLIDIHTGKPTGIGLGSSYHAILILRLGNVVFVAFTGDLGLRLLWHIIHLFVSIWYFVVGLMKTLESFLISSGLFKRYRDLDISKVKYLAVVIDSEEALQTLNVLQLLRWLAAIGLKNVCLYDKEGVLKISQEALKLWLKSERMSNETIGDPLLEPKNMSLEVISFSDGKHAVTKATNVLLKKHYLNGNTEKPNLTESDMAGALGEIGHGGAEPDLMLIYGPARCHLGFPAWRIRYTEMVHMGPLKSMKFGALMKAIHRYTMVHQNYGTYIYFNYKLSLSESESPTVRPLCLTHHIFEFKLNVNG</sequence>
<comment type="catalytic activity">
    <reaction evidence="12">
        <text>n isopentenyl diphosphate + (2E,6E)-farnesyl diphosphate = a di-trans,poly-cis-polyprenyl diphosphate + n diphosphate</text>
        <dbReference type="Rhea" id="RHEA:53008"/>
        <dbReference type="Rhea" id="RHEA-COMP:19494"/>
        <dbReference type="ChEBI" id="CHEBI:33019"/>
        <dbReference type="ChEBI" id="CHEBI:128769"/>
        <dbReference type="ChEBI" id="CHEBI:136960"/>
        <dbReference type="ChEBI" id="CHEBI:175763"/>
        <dbReference type="EC" id="2.5.1.87"/>
    </reaction>
</comment>
<evidence type="ECO:0000256" key="1">
    <source>
        <dbReference type="ARBA" id="ARBA00001946"/>
    </source>
</evidence>
<comment type="pathway">
    <text evidence="3">Protein modification; protein glycosylation.</text>
</comment>
<evidence type="ECO:0000256" key="5">
    <source>
        <dbReference type="ARBA" id="ARBA00012596"/>
    </source>
</evidence>
<dbReference type="EC" id="2.5.1.87" evidence="5"/>
<keyword evidence="6" id="KW-0808">Transferase</keyword>
<dbReference type="EMBL" id="JACGWJ010000012">
    <property type="protein sequence ID" value="KAL0384110.1"/>
    <property type="molecule type" value="Genomic_DNA"/>
</dbReference>
<keyword evidence="11 13" id="KW-0472">Membrane</keyword>
<protein>
    <recommendedName>
        <fullName evidence="5">ditrans,polycis-polyprenyl diphosphate synthase [(2E,6E)-farnesyldiphosphate specific]</fullName>
        <ecNumber evidence="5">2.5.1.87</ecNumber>
    </recommendedName>
</protein>
<comment type="subcellular location">
    <subcellularLocation>
        <location evidence="2">Endoplasmic reticulum membrane</location>
    </subcellularLocation>
</comment>
<dbReference type="AlphaFoldDB" id="A0AAW2RUW6"/>
<comment type="similarity">
    <text evidence="4">Belongs to the UPP synthase family.</text>
</comment>
<dbReference type="GO" id="GO:0005789">
    <property type="term" value="C:endoplasmic reticulum membrane"/>
    <property type="evidence" value="ECO:0007669"/>
    <property type="project" value="UniProtKB-SubCell"/>
</dbReference>
<evidence type="ECO:0000256" key="7">
    <source>
        <dbReference type="ARBA" id="ARBA00022692"/>
    </source>
</evidence>
<name>A0AAW2RUW6_SESRA</name>
<proteinExistence type="inferred from homology"/>
<gene>
    <name evidence="14" type="ORF">Sradi_2805300</name>
</gene>
<keyword evidence="10 13" id="KW-1133">Transmembrane helix</keyword>
<dbReference type="PANTHER" id="PTHR21528:SF0">
    <property type="entry name" value="DEHYDRODOLICHYL DIPHOSPHATE SYNTHASE COMPLEX SUBUNIT NUS1"/>
    <property type="match status" value="1"/>
</dbReference>
<evidence type="ECO:0000256" key="4">
    <source>
        <dbReference type="ARBA" id="ARBA00005432"/>
    </source>
</evidence>
<comment type="cofactor">
    <cofactor evidence="1">
        <name>Mg(2+)</name>
        <dbReference type="ChEBI" id="CHEBI:18420"/>
    </cofactor>
</comment>
<comment type="caution">
    <text evidence="14">The sequence shown here is derived from an EMBL/GenBank/DDBJ whole genome shotgun (WGS) entry which is preliminary data.</text>
</comment>
<dbReference type="InterPro" id="IPR038887">
    <property type="entry name" value="Nus1/NgBR"/>
</dbReference>
<evidence type="ECO:0000256" key="6">
    <source>
        <dbReference type="ARBA" id="ARBA00022679"/>
    </source>
</evidence>
<keyword evidence="7 13" id="KW-0812">Transmembrane</keyword>
<evidence type="ECO:0000256" key="9">
    <source>
        <dbReference type="ARBA" id="ARBA00022842"/>
    </source>
</evidence>
<keyword evidence="8" id="KW-0256">Endoplasmic reticulum</keyword>
<feature type="transmembrane region" description="Helical" evidence="13">
    <location>
        <begin position="43"/>
        <end position="62"/>
    </location>
</feature>
<reference evidence="14" key="1">
    <citation type="submission" date="2020-06" db="EMBL/GenBank/DDBJ databases">
        <authorList>
            <person name="Li T."/>
            <person name="Hu X."/>
            <person name="Zhang T."/>
            <person name="Song X."/>
            <person name="Zhang H."/>
            <person name="Dai N."/>
            <person name="Sheng W."/>
            <person name="Hou X."/>
            <person name="Wei L."/>
        </authorList>
    </citation>
    <scope>NUCLEOTIDE SEQUENCE</scope>
    <source>
        <strain evidence="14">G02</strain>
        <tissue evidence="14">Leaf</tissue>
    </source>
</reference>
<evidence type="ECO:0000256" key="11">
    <source>
        <dbReference type="ARBA" id="ARBA00023136"/>
    </source>
</evidence>
<dbReference type="GO" id="GO:1904423">
    <property type="term" value="C:dehydrodolichyl diphosphate synthase complex"/>
    <property type="evidence" value="ECO:0007669"/>
    <property type="project" value="InterPro"/>
</dbReference>
<evidence type="ECO:0000256" key="12">
    <source>
        <dbReference type="ARBA" id="ARBA00047353"/>
    </source>
</evidence>
<dbReference type="PANTHER" id="PTHR21528">
    <property type="entry name" value="DEHYDRODOLICHYL DIPHOSPHATE SYNTHASE COMPLEX SUBUNIT NUS1"/>
    <property type="match status" value="1"/>
</dbReference>
<organism evidence="14">
    <name type="scientific">Sesamum radiatum</name>
    <name type="common">Black benniseed</name>
    <dbReference type="NCBI Taxonomy" id="300843"/>
    <lineage>
        <taxon>Eukaryota</taxon>
        <taxon>Viridiplantae</taxon>
        <taxon>Streptophyta</taxon>
        <taxon>Embryophyta</taxon>
        <taxon>Tracheophyta</taxon>
        <taxon>Spermatophyta</taxon>
        <taxon>Magnoliopsida</taxon>
        <taxon>eudicotyledons</taxon>
        <taxon>Gunneridae</taxon>
        <taxon>Pentapetalae</taxon>
        <taxon>asterids</taxon>
        <taxon>lamiids</taxon>
        <taxon>Lamiales</taxon>
        <taxon>Pedaliaceae</taxon>
        <taxon>Sesamum</taxon>
    </lineage>
</organism>
<feature type="transmembrane region" description="Helical" evidence="13">
    <location>
        <begin position="12"/>
        <end position="37"/>
    </location>
</feature>
<reference evidence="14" key="2">
    <citation type="journal article" date="2024" name="Plant">
        <title>Genomic evolution and insights into agronomic trait innovations of Sesamum species.</title>
        <authorList>
            <person name="Miao H."/>
            <person name="Wang L."/>
            <person name="Qu L."/>
            <person name="Liu H."/>
            <person name="Sun Y."/>
            <person name="Le M."/>
            <person name="Wang Q."/>
            <person name="Wei S."/>
            <person name="Zheng Y."/>
            <person name="Lin W."/>
            <person name="Duan Y."/>
            <person name="Cao H."/>
            <person name="Xiong S."/>
            <person name="Wang X."/>
            <person name="Wei L."/>
            <person name="Li C."/>
            <person name="Ma Q."/>
            <person name="Ju M."/>
            <person name="Zhao R."/>
            <person name="Li G."/>
            <person name="Mu C."/>
            <person name="Tian Q."/>
            <person name="Mei H."/>
            <person name="Zhang T."/>
            <person name="Gao T."/>
            <person name="Zhang H."/>
        </authorList>
    </citation>
    <scope>NUCLEOTIDE SEQUENCE</scope>
    <source>
        <strain evidence="14">G02</strain>
    </source>
</reference>
<evidence type="ECO:0000256" key="2">
    <source>
        <dbReference type="ARBA" id="ARBA00004586"/>
    </source>
</evidence>
<keyword evidence="9" id="KW-0460">Magnesium</keyword>
<evidence type="ECO:0000256" key="3">
    <source>
        <dbReference type="ARBA" id="ARBA00004922"/>
    </source>
</evidence>
<dbReference type="SUPFAM" id="SSF64005">
    <property type="entry name" value="Undecaprenyl diphosphate synthase"/>
    <property type="match status" value="1"/>
</dbReference>
<evidence type="ECO:0000256" key="10">
    <source>
        <dbReference type="ARBA" id="ARBA00022989"/>
    </source>
</evidence>
<dbReference type="GO" id="GO:0045547">
    <property type="term" value="F:ditrans,polycis-polyprenyl diphosphate synthase [(2E,6E)-farnesyl diphosphate specific] activity"/>
    <property type="evidence" value="ECO:0007669"/>
    <property type="project" value="UniProtKB-EC"/>
</dbReference>
<dbReference type="Gene3D" id="3.40.1180.10">
    <property type="entry name" value="Decaprenyl diphosphate synthase-like"/>
    <property type="match status" value="1"/>
</dbReference>
<accession>A0AAW2RUW6</accession>
<evidence type="ECO:0000256" key="8">
    <source>
        <dbReference type="ARBA" id="ARBA00022824"/>
    </source>
</evidence>
<dbReference type="InterPro" id="IPR036424">
    <property type="entry name" value="UPP_synth-like_sf"/>
</dbReference>